<feature type="compositionally biased region" description="Polar residues" evidence="1">
    <location>
        <begin position="254"/>
        <end position="277"/>
    </location>
</feature>
<dbReference type="PANTHER" id="PTHR34468">
    <property type="entry name" value="MICROTUBULE-ASSOCIATED FUTSCH-LIKE PROTEIN"/>
    <property type="match status" value="1"/>
</dbReference>
<keyword evidence="3" id="KW-1185">Reference proteome</keyword>
<gene>
    <name evidence="2" type="ORF">ANE_LOCUS28162</name>
</gene>
<sequence>MEKSTEKSVTSVASGNSIFNSFSPIVNFPVSFRKFSVPILNLVRKYLKTGNSINSKLRYPLRSALRSKEGKPPVPDFSGSSAPRRGRAASAVSQSTTVLDLSAKKSVDRTKPPRRLSIPNKATSSSSVKSVSSSITSVSESKVRRPVSSAPRSVTRRKVEEDLSSSTYWLSHIKLAESVAKHSISLGFFKLALHAGCEPIDQMKEELKSYARRNNLDGLADAMKELSELYNISEESKQMEISETGSVVAEETTASLNNDNDVLSSFSTPGDSNITSETTKDDALQDSAVIETSKEEEPSETNPQGRTKRSLDEINVNQEVVQESEEEETSETNPQGRTKRSLDEINVNQEVVHKSEEEETSETNPQGRTRRSLDVINVNQEAVQESEDGVPNVTVVQPSDKKRANKKETVSKNSQPVRTKKSLANNSAKTRTVPEKKSLKKDEKITKPRTKKIQEGTKKTTKKSAAAKEAEVKSLKQMENKENSTNASFFVAGCCRCRRSQA</sequence>
<feature type="region of interest" description="Disordered" evidence="1">
    <location>
        <begin position="64"/>
        <end position="131"/>
    </location>
</feature>
<accession>A0A565CVK1</accession>
<feature type="compositionally biased region" description="Low complexity" evidence="1">
    <location>
        <begin position="78"/>
        <end position="91"/>
    </location>
</feature>
<dbReference type="AlphaFoldDB" id="A0A565CVK1"/>
<reference evidence="2" key="1">
    <citation type="submission" date="2019-07" db="EMBL/GenBank/DDBJ databases">
        <authorList>
            <person name="Dittberner H."/>
        </authorList>
    </citation>
    <scope>NUCLEOTIDE SEQUENCE [LARGE SCALE GENOMIC DNA]</scope>
</reference>
<feature type="compositionally biased region" description="Polar residues" evidence="1">
    <location>
        <begin position="411"/>
        <end position="430"/>
    </location>
</feature>
<feature type="compositionally biased region" description="Basic and acidic residues" evidence="1">
    <location>
        <begin position="432"/>
        <end position="458"/>
    </location>
</feature>
<name>A0A565CVK1_9BRAS</name>
<feature type="compositionally biased region" description="Basic and acidic residues" evidence="1">
    <location>
        <begin position="102"/>
        <end position="111"/>
    </location>
</feature>
<evidence type="ECO:0000313" key="3">
    <source>
        <dbReference type="Proteomes" id="UP000489600"/>
    </source>
</evidence>
<dbReference type="EMBL" id="CABITT030000008">
    <property type="protein sequence ID" value="VVB17718.1"/>
    <property type="molecule type" value="Genomic_DNA"/>
</dbReference>
<proteinExistence type="predicted"/>
<organism evidence="2 3">
    <name type="scientific">Arabis nemorensis</name>
    <dbReference type="NCBI Taxonomy" id="586526"/>
    <lineage>
        <taxon>Eukaryota</taxon>
        <taxon>Viridiplantae</taxon>
        <taxon>Streptophyta</taxon>
        <taxon>Embryophyta</taxon>
        <taxon>Tracheophyta</taxon>
        <taxon>Spermatophyta</taxon>
        <taxon>Magnoliopsida</taxon>
        <taxon>eudicotyledons</taxon>
        <taxon>Gunneridae</taxon>
        <taxon>Pentapetalae</taxon>
        <taxon>rosids</taxon>
        <taxon>malvids</taxon>
        <taxon>Brassicales</taxon>
        <taxon>Brassicaceae</taxon>
        <taxon>Arabideae</taxon>
        <taxon>Arabis</taxon>
    </lineage>
</organism>
<evidence type="ECO:0000313" key="2">
    <source>
        <dbReference type="EMBL" id="VVB17718.1"/>
    </source>
</evidence>
<comment type="caution">
    <text evidence="2">The sequence shown here is derived from an EMBL/GenBank/DDBJ whole genome shotgun (WGS) entry which is preliminary data.</text>
</comment>
<feature type="compositionally biased region" description="Basic and acidic residues" evidence="1">
    <location>
        <begin position="466"/>
        <end position="482"/>
    </location>
</feature>
<dbReference type="Proteomes" id="UP000489600">
    <property type="component" value="Unassembled WGS sequence"/>
</dbReference>
<dbReference type="OrthoDB" id="1930709at2759"/>
<feature type="region of interest" description="Disordered" evidence="1">
    <location>
        <begin position="254"/>
        <end position="482"/>
    </location>
</feature>
<protein>
    <submittedName>
        <fullName evidence="2">Uncharacterized protein</fullName>
    </submittedName>
</protein>
<dbReference type="PANTHER" id="PTHR34468:SF2">
    <property type="entry name" value="MICROTUBULE-ASSOCIATED FUTSCH-LIKE PROTEIN"/>
    <property type="match status" value="1"/>
</dbReference>
<feature type="compositionally biased region" description="Basic and acidic residues" evidence="1">
    <location>
        <begin position="399"/>
        <end position="410"/>
    </location>
</feature>
<evidence type="ECO:0000256" key="1">
    <source>
        <dbReference type="SAM" id="MobiDB-lite"/>
    </source>
</evidence>